<dbReference type="Gene3D" id="3.40.50.300">
    <property type="entry name" value="P-loop containing nucleotide triphosphate hydrolases"/>
    <property type="match status" value="1"/>
</dbReference>
<keyword evidence="4 6" id="KW-0067">ATP-binding</keyword>
<dbReference type="PANTHER" id="PTHR46743">
    <property type="entry name" value="TEICHOIC ACIDS EXPORT ATP-BINDING PROTEIN TAGH"/>
    <property type="match status" value="1"/>
</dbReference>
<dbReference type="InterPro" id="IPR027417">
    <property type="entry name" value="P-loop_NTPase"/>
</dbReference>
<dbReference type="InterPro" id="IPR017871">
    <property type="entry name" value="ABC_transporter-like_CS"/>
</dbReference>
<dbReference type="InterPro" id="IPR003439">
    <property type="entry name" value="ABC_transporter-like_ATP-bd"/>
</dbReference>
<dbReference type="InterPro" id="IPR003593">
    <property type="entry name" value="AAA+_ATPase"/>
</dbReference>
<dbReference type="PANTHER" id="PTHR46743:SF2">
    <property type="entry name" value="TEICHOIC ACIDS EXPORT ATP-BINDING PROTEIN TAGH"/>
    <property type="match status" value="1"/>
</dbReference>
<keyword evidence="3" id="KW-0547">Nucleotide-binding</keyword>
<dbReference type="SUPFAM" id="SSF52540">
    <property type="entry name" value="P-loop containing nucleoside triphosphate hydrolases"/>
    <property type="match status" value="1"/>
</dbReference>
<dbReference type="GO" id="GO:0016887">
    <property type="term" value="F:ATP hydrolysis activity"/>
    <property type="evidence" value="ECO:0007669"/>
    <property type="project" value="InterPro"/>
</dbReference>
<protein>
    <submittedName>
        <fullName evidence="6">ABC transporter ATP-binding protein</fullName>
    </submittedName>
</protein>
<reference evidence="6 7" key="1">
    <citation type="journal article" date="2019" name="Syst. Appl. Microbiol.">
        <title>Microvirga tunisiensis sp. nov., a root nodule symbiotic bacterium isolated from Lupinus micranthus and L. luteus grown in Northern Tunisia.</title>
        <authorList>
            <person name="Msaddak A."/>
            <person name="Rejili M."/>
            <person name="Duran D."/>
            <person name="Mars M."/>
            <person name="Palacios J.M."/>
            <person name="Ruiz-Argueso T."/>
            <person name="Rey L."/>
            <person name="Imperial J."/>
        </authorList>
    </citation>
    <scope>NUCLEOTIDE SEQUENCE [LARGE SCALE GENOMIC DNA]</scope>
    <source>
        <strain evidence="6 7">Lmie10</strain>
    </source>
</reference>
<dbReference type="PROSITE" id="PS00211">
    <property type="entry name" value="ABC_TRANSPORTER_1"/>
    <property type="match status" value="1"/>
</dbReference>
<keyword evidence="7" id="KW-1185">Reference proteome</keyword>
<evidence type="ECO:0000313" key="7">
    <source>
        <dbReference type="Proteomes" id="UP000403266"/>
    </source>
</evidence>
<gene>
    <name evidence="6" type="ORF">FS320_17265</name>
</gene>
<organism evidence="6 7">
    <name type="scientific">Microvirga tunisiensis</name>
    <dbReference type="NCBI Taxonomy" id="2108360"/>
    <lineage>
        <taxon>Bacteria</taxon>
        <taxon>Pseudomonadati</taxon>
        <taxon>Pseudomonadota</taxon>
        <taxon>Alphaproteobacteria</taxon>
        <taxon>Hyphomicrobiales</taxon>
        <taxon>Methylobacteriaceae</taxon>
        <taxon>Microvirga</taxon>
    </lineage>
</organism>
<comment type="similarity">
    <text evidence="1">Belongs to the ABC transporter superfamily.</text>
</comment>
<dbReference type="CDD" id="cd03220">
    <property type="entry name" value="ABC_KpsT_Wzt"/>
    <property type="match status" value="1"/>
</dbReference>
<dbReference type="RefSeq" id="WP_152713068.1">
    <property type="nucleotide sequence ID" value="NZ_VOSJ01000065.1"/>
</dbReference>
<evidence type="ECO:0000256" key="4">
    <source>
        <dbReference type="ARBA" id="ARBA00022840"/>
    </source>
</evidence>
<dbReference type="GO" id="GO:0140359">
    <property type="term" value="F:ABC-type transporter activity"/>
    <property type="evidence" value="ECO:0007669"/>
    <property type="project" value="InterPro"/>
</dbReference>
<comment type="caution">
    <text evidence="6">The sequence shown here is derived from an EMBL/GenBank/DDBJ whole genome shotgun (WGS) entry which is preliminary data.</text>
</comment>
<dbReference type="PROSITE" id="PS50893">
    <property type="entry name" value="ABC_TRANSPORTER_2"/>
    <property type="match status" value="1"/>
</dbReference>
<dbReference type="InterPro" id="IPR015860">
    <property type="entry name" value="ABC_transpr_TagH-like"/>
</dbReference>
<proteinExistence type="inferred from homology"/>
<name>A0A5N7MKF6_9HYPH</name>
<dbReference type="Proteomes" id="UP000403266">
    <property type="component" value="Unassembled WGS sequence"/>
</dbReference>
<dbReference type="SMART" id="SM00382">
    <property type="entry name" value="AAA"/>
    <property type="match status" value="1"/>
</dbReference>
<dbReference type="Pfam" id="PF00005">
    <property type="entry name" value="ABC_tran"/>
    <property type="match status" value="1"/>
</dbReference>
<dbReference type="GO" id="GO:0005524">
    <property type="term" value="F:ATP binding"/>
    <property type="evidence" value="ECO:0007669"/>
    <property type="project" value="UniProtKB-KW"/>
</dbReference>
<dbReference type="AlphaFoldDB" id="A0A5N7MKF6"/>
<evidence type="ECO:0000256" key="1">
    <source>
        <dbReference type="ARBA" id="ARBA00005417"/>
    </source>
</evidence>
<dbReference type="OrthoDB" id="9778870at2"/>
<evidence type="ECO:0000313" key="6">
    <source>
        <dbReference type="EMBL" id="MPR26919.1"/>
    </source>
</evidence>
<dbReference type="InterPro" id="IPR050683">
    <property type="entry name" value="Bact_Polysacc_Export_ATP-bd"/>
</dbReference>
<evidence type="ECO:0000259" key="5">
    <source>
        <dbReference type="PROSITE" id="PS50893"/>
    </source>
</evidence>
<accession>A0A5N7MKF6</accession>
<sequence length="249" mass="26717">MSTFIKLRNVSIDYPIYDAGSRSLKNAVLRSVGGSISSDYGRINIAALSNVSLTLKEGERLGVLGHNGAGKSTLLRVLAGVYEPTIGHAQISGRVSSLTDLTMGMDPDATGYENIYLRGIFLGMSRAEIQSKIPEIENFTELGEYLSLPMRTYSSGMFVRLAFAIATANLPDILIMDEMIGAGDANFAKKMSARSQEFVASSKIVVLASHDPATIRSVCTRAIRLSSGNIVQDGPVEEVLEAYLSSVLA</sequence>
<evidence type="ECO:0000256" key="3">
    <source>
        <dbReference type="ARBA" id="ARBA00022741"/>
    </source>
</evidence>
<keyword evidence="2" id="KW-0813">Transport</keyword>
<dbReference type="EMBL" id="VOSK01000065">
    <property type="protein sequence ID" value="MPR26919.1"/>
    <property type="molecule type" value="Genomic_DNA"/>
</dbReference>
<feature type="domain" description="ABC transporter" evidence="5">
    <location>
        <begin position="29"/>
        <end position="249"/>
    </location>
</feature>
<evidence type="ECO:0000256" key="2">
    <source>
        <dbReference type="ARBA" id="ARBA00022448"/>
    </source>
</evidence>
<dbReference type="GO" id="GO:0016020">
    <property type="term" value="C:membrane"/>
    <property type="evidence" value="ECO:0007669"/>
    <property type="project" value="InterPro"/>
</dbReference>